<feature type="transmembrane region" description="Helical" evidence="8">
    <location>
        <begin position="192"/>
        <end position="222"/>
    </location>
</feature>
<proteinExistence type="inferred from homology"/>
<feature type="transmembrane region" description="Helical" evidence="8">
    <location>
        <begin position="20"/>
        <end position="40"/>
    </location>
</feature>
<evidence type="ECO:0000256" key="1">
    <source>
        <dbReference type="ARBA" id="ARBA00004651"/>
    </source>
</evidence>
<evidence type="ECO:0000313" key="10">
    <source>
        <dbReference type="Proteomes" id="UP000051184"/>
    </source>
</evidence>
<protein>
    <submittedName>
        <fullName evidence="9">Inner membrane protein YgaZ</fullName>
    </submittedName>
</protein>
<evidence type="ECO:0000256" key="2">
    <source>
        <dbReference type="ARBA" id="ARBA00010735"/>
    </source>
</evidence>
<evidence type="ECO:0000256" key="7">
    <source>
        <dbReference type="ARBA" id="ARBA00023136"/>
    </source>
</evidence>
<evidence type="ECO:0000256" key="6">
    <source>
        <dbReference type="ARBA" id="ARBA00022989"/>
    </source>
</evidence>
<dbReference type="Pfam" id="PF03591">
    <property type="entry name" value="AzlC"/>
    <property type="match status" value="1"/>
</dbReference>
<evidence type="ECO:0000256" key="4">
    <source>
        <dbReference type="ARBA" id="ARBA00022475"/>
    </source>
</evidence>
<dbReference type="OrthoDB" id="3579489at2"/>
<keyword evidence="3" id="KW-0813">Transport</keyword>
<keyword evidence="6 8" id="KW-1133">Transmembrane helix</keyword>
<evidence type="ECO:0000313" key="9">
    <source>
        <dbReference type="EMBL" id="CUK26082.1"/>
    </source>
</evidence>
<dbReference type="GO" id="GO:0005886">
    <property type="term" value="C:plasma membrane"/>
    <property type="evidence" value="ECO:0007669"/>
    <property type="project" value="UniProtKB-SubCell"/>
</dbReference>
<dbReference type="STRING" id="1715691.TA5113_02137"/>
<dbReference type="Proteomes" id="UP000051184">
    <property type="component" value="Unassembled WGS sequence"/>
</dbReference>
<evidence type="ECO:0000256" key="5">
    <source>
        <dbReference type="ARBA" id="ARBA00022692"/>
    </source>
</evidence>
<name>A0A0P1IR73_9RHOB</name>
<evidence type="ECO:0000256" key="3">
    <source>
        <dbReference type="ARBA" id="ARBA00022448"/>
    </source>
</evidence>
<keyword evidence="10" id="KW-1185">Reference proteome</keyword>
<reference evidence="10" key="1">
    <citation type="submission" date="2015-09" db="EMBL/GenBank/DDBJ databases">
        <authorList>
            <person name="Rodrigo-Torres Lidia"/>
            <person name="Arahal R.David."/>
        </authorList>
    </citation>
    <scope>NUCLEOTIDE SEQUENCE [LARGE SCALE GENOMIC DNA]</scope>
    <source>
        <strain evidence="10">CECT 5114</strain>
    </source>
</reference>
<dbReference type="InterPro" id="IPR011606">
    <property type="entry name" value="Brnchd-chn_aa_trnsp_permease"/>
</dbReference>
<dbReference type="PANTHER" id="PTHR34979:SF1">
    <property type="entry name" value="INNER MEMBRANE PROTEIN YGAZ"/>
    <property type="match status" value="1"/>
</dbReference>
<dbReference type="GO" id="GO:1903785">
    <property type="term" value="P:L-valine transmembrane transport"/>
    <property type="evidence" value="ECO:0007669"/>
    <property type="project" value="TreeGrafter"/>
</dbReference>
<dbReference type="AlphaFoldDB" id="A0A0P1IR73"/>
<comment type="subcellular location">
    <subcellularLocation>
        <location evidence="1">Cell membrane</location>
        <topology evidence="1">Multi-pass membrane protein</topology>
    </subcellularLocation>
</comment>
<evidence type="ECO:0000256" key="8">
    <source>
        <dbReference type="SAM" id="Phobius"/>
    </source>
</evidence>
<keyword evidence="4" id="KW-1003">Cell membrane</keyword>
<sequence>MASTTPKIAFLRGFRDGSPFFLVLAPFAGLFGVVATEAGLNVFETLVFSIAVIAGTAQFAALQLMSENAPTAIVIASALAVNLRMAMYSASLAPHFAGAPLWQKALAAYATVDQSAALSLILYDQEPEMSRASKMAYFFGVISVAMPTWYCFTLIGALGGKAVPESWALDFALPITFLAMIGPMLRTPAHMAAAFVSVVGALAFGGIPFNMGLLIAAILAMLTGAQVELWLSKKVQADG</sequence>
<dbReference type="PANTHER" id="PTHR34979">
    <property type="entry name" value="INNER MEMBRANE PROTEIN YGAZ"/>
    <property type="match status" value="1"/>
</dbReference>
<comment type="similarity">
    <text evidence="2">Belongs to the AzlC family.</text>
</comment>
<organism evidence="9 10">
    <name type="scientific">Cognatishimia activa</name>
    <dbReference type="NCBI Taxonomy" id="1715691"/>
    <lineage>
        <taxon>Bacteria</taxon>
        <taxon>Pseudomonadati</taxon>
        <taxon>Pseudomonadota</taxon>
        <taxon>Alphaproteobacteria</taxon>
        <taxon>Rhodobacterales</taxon>
        <taxon>Paracoccaceae</taxon>
        <taxon>Cognatishimia</taxon>
    </lineage>
</organism>
<keyword evidence="7 8" id="KW-0472">Membrane</keyword>
<gene>
    <name evidence="9" type="primary">ygaZ_2</name>
    <name evidence="9" type="ORF">TA5114_01889</name>
</gene>
<feature type="transmembrane region" description="Helical" evidence="8">
    <location>
        <begin position="167"/>
        <end position="185"/>
    </location>
</feature>
<dbReference type="EMBL" id="CYUE01000020">
    <property type="protein sequence ID" value="CUK26082.1"/>
    <property type="molecule type" value="Genomic_DNA"/>
</dbReference>
<accession>A0A0P1IR73</accession>
<dbReference type="RefSeq" id="WP_058315025.1">
    <property type="nucleotide sequence ID" value="NZ_CYTO01000020.1"/>
</dbReference>
<keyword evidence="5 8" id="KW-0812">Transmembrane</keyword>
<feature type="transmembrane region" description="Helical" evidence="8">
    <location>
        <begin position="135"/>
        <end position="155"/>
    </location>
</feature>